<keyword evidence="1" id="KW-0732">Signal</keyword>
<gene>
    <name evidence="2" type="ORF">LLUT_LOCUS24827</name>
</gene>
<keyword evidence="3" id="KW-1185">Reference proteome</keyword>
<dbReference type="Proteomes" id="UP001497480">
    <property type="component" value="Unassembled WGS sequence"/>
</dbReference>
<comment type="caution">
    <text evidence="2">The sequence shown here is derived from an EMBL/GenBank/DDBJ whole genome shotgun (WGS) entry which is preliminary data.</text>
</comment>
<organism evidence="2 3">
    <name type="scientific">Lupinus luteus</name>
    <name type="common">European yellow lupine</name>
    <dbReference type="NCBI Taxonomy" id="3873"/>
    <lineage>
        <taxon>Eukaryota</taxon>
        <taxon>Viridiplantae</taxon>
        <taxon>Streptophyta</taxon>
        <taxon>Embryophyta</taxon>
        <taxon>Tracheophyta</taxon>
        <taxon>Spermatophyta</taxon>
        <taxon>Magnoliopsida</taxon>
        <taxon>eudicotyledons</taxon>
        <taxon>Gunneridae</taxon>
        <taxon>Pentapetalae</taxon>
        <taxon>rosids</taxon>
        <taxon>fabids</taxon>
        <taxon>Fabales</taxon>
        <taxon>Fabaceae</taxon>
        <taxon>Papilionoideae</taxon>
        <taxon>50 kb inversion clade</taxon>
        <taxon>genistoids sensu lato</taxon>
        <taxon>core genistoids</taxon>
        <taxon>Genisteae</taxon>
        <taxon>Lupinus</taxon>
    </lineage>
</organism>
<evidence type="ECO:0000256" key="1">
    <source>
        <dbReference type="SAM" id="SignalP"/>
    </source>
</evidence>
<dbReference type="AlphaFoldDB" id="A0AAV1XQD9"/>
<name>A0AAV1XQD9_LUPLU</name>
<protein>
    <submittedName>
        <fullName evidence="2">Uncharacterized protein</fullName>
    </submittedName>
</protein>
<dbReference type="EMBL" id="CAXHTB010000017">
    <property type="protein sequence ID" value="CAL0323767.1"/>
    <property type="molecule type" value="Genomic_DNA"/>
</dbReference>
<feature type="chain" id="PRO_5043909337" evidence="1">
    <location>
        <begin position="23"/>
        <end position="71"/>
    </location>
</feature>
<evidence type="ECO:0000313" key="2">
    <source>
        <dbReference type="EMBL" id="CAL0323767.1"/>
    </source>
</evidence>
<feature type="signal peptide" evidence="1">
    <location>
        <begin position="1"/>
        <end position="22"/>
    </location>
</feature>
<reference evidence="2 3" key="1">
    <citation type="submission" date="2024-03" db="EMBL/GenBank/DDBJ databases">
        <authorList>
            <person name="Martinez-Hernandez J."/>
        </authorList>
    </citation>
    <scope>NUCLEOTIDE SEQUENCE [LARGE SCALE GENOMIC DNA]</scope>
</reference>
<evidence type="ECO:0000313" key="3">
    <source>
        <dbReference type="Proteomes" id="UP001497480"/>
    </source>
</evidence>
<sequence>MALLKNFFIVIFGVLLFFHANATLICPTTCSAHPDCDGYCKGQNFTKGTCVLGPNLPPGVYDCCCSKPNKL</sequence>
<accession>A0AAV1XQD9</accession>
<proteinExistence type="predicted"/>